<protein>
    <submittedName>
        <fullName evidence="7">Adenosine deaminase</fullName>
        <ecNumber evidence="7">3.5.4.4</ecNumber>
    </submittedName>
</protein>
<dbReference type="EC" id="3.5.4.4" evidence="7"/>
<dbReference type="GO" id="GO:0046872">
    <property type="term" value="F:metal ion binding"/>
    <property type="evidence" value="ECO:0007669"/>
    <property type="project" value="UniProtKB-KW"/>
</dbReference>
<keyword evidence="4 7" id="KW-0378">Hydrolase</keyword>
<reference evidence="7 8" key="1">
    <citation type="submission" date="2022-12" db="EMBL/GenBank/DDBJ databases">
        <title>Metagenome assembled genome from gulf of manar.</title>
        <authorList>
            <person name="Kohli P."/>
            <person name="Pk S."/>
            <person name="Venkata Ramana C."/>
            <person name="Sasikala C."/>
        </authorList>
    </citation>
    <scope>NUCLEOTIDE SEQUENCE [LARGE SCALE GENOMIC DNA]</scope>
    <source>
        <strain evidence="7">JB008</strain>
    </source>
</reference>
<evidence type="ECO:0000259" key="6">
    <source>
        <dbReference type="Pfam" id="PF00962"/>
    </source>
</evidence>
<dbReference type="GO" id="GO:0016814">
    <property type="term" value="F:hydrolase activity, acting on carbon-nitrogen (but not peptide) bonds, in cyclic amidines"/>
    <property type="evidence" value="ECO:0007669"/>
    <property type="project" value="UniProtKB-ARBA"/>
</dbReference>
<dbReference type="Pfam" id="PF00962">
    <property type="entry name" value="A_deaminase"/>
    <property type="match status" value="1"/>
</dbReference>
<proteinExistence type="inferred from homology"/>
<organism evidence="7 8">
    <name type="scientific">Candidatus Thalassospirochaeta sargassi</name>
    <dbReference type="NCBI Taxonomy" id="3119039"/>
    <lineage>
        <taxon>Bacteria</taxon>
        <taxon>Pseudomonadati</taxon>
        <taxon>Spirochaetota</taxon>
        <taxon>Spirochaetia</taxon>
        <taxon>Spirochaetales</taxon>
        <taxon>Spirochaetaceae</taxon>
        <taxon>Candidatus Thalassospirochaeta</taxon>
    </lineage>
</organism>
<dbReference type="SUPFAM" id="SSF51556">
    <property type="entry name" value="Metallo-dependent hydrolases"/>
    <property type="match status" value="1"/>
</dbReference>
<dbReference type="EMBL" id="JAQQAL010000011">
    <property type="protein sequence ID" value="MDC7226132.1"/>
    <property type="molecule type" value="Genomic_DNA"/>
</dbReference>
<comment type="cofactor">
    <cofactor evidence="1">
        <name>Zn(2+)</name>
        <dbReference type="ChEBI" id="CHEBI:29105"/>
    </cofactor>
</comment>
<dbReference type="GO" id="GO:0019239">
    <property type="term" value="F:deaminase activity"/>
    <property type="evidence" value="ECO:0007669"/>
    <property type="project" value="InterPro"/>
</dbReference>
<dbReference type="InterPro" id="IPR001365">
    <property type="entry name" value="A_deaminase_dom"/>
</dbReference>
<evidence type="ECO:0000313" key="7">
    <source>
        <dbReference type="EMBL" id="MDC7226132.1"/>
    </source>
</evidence>
<dbReference type="NCBIfam" id="TIGR01430">
    <property type="entry name" value="aden_deam"/>
    <property type="match status" value="1"/>
</dbReference>
<dbReference type="Proteomes" id="UP001221217">
    <property type="component" value="Unassembled WGS sequence"/>
</dbReference>
<evidence type="ECO:0000256" key="1">
    <source>
        <dbReference type="ARBA" id="ARBA00001947"/>
    </source>
</evidence>
<evidence type="ECO:0000256" key="2">
    <source>
        <dbReference type="ARBA" id="ARBA00006676"/>
    </source>
</evidence>
<gene>
    <name evidence="7" type="primary">add</name>
    <name evidence="7" type="ORF">PQJ61_05135</name>
</gene>
<dbReference type="PANTHER" id="PTHR43114:SF6">
    <property type="entry name" value="ADENINE DEAMINASE"/>
    <property type="match status" value="1"/>
</dbReference>
<keyword evidence="5" id="KW-0862">Zinc</keyword>
<evidence type="ECO:0000256" key="3">
    <source>
        <dbReference type="ARBA" id="ARBA00022723"/>
    </source>
</evidence>
<dbReference type="PANTHER" id="PTHR43114">
    <property type="entry name" value="ADENINE DEAMINASE"/>
    <property type="match status" value="1"/>
</dbReference>
<sequence length="346" mass="39554">MSSGNYSFKELIREIPKAEIHLHLEGLISVDTIWNLVQENHLEFDGSDSKENLKKRFNVNSLDEFISLFLNVIQSSFRKEQDIVHLITDAQNYLVRNNIVYAEIFFAPSKFVQSGFSFPHMADILEAGSKKIFEESNITVKFLVDVSRTFGPENAEQNLDLVINNPRKSIIGIGLGGAESKGPAADYKAVFERAIKNNLKVVAHAGEDIGPESIWAALKDLNVDRIGHGISAIQDEELMTYLKDNQIPLEICPTSNLFTKKYVQKIEEHPIKEFYNRGLYVTLNSDDPTLFSSDLCEEYELLYENKIFTEDEIIDIMKKTVYAIYADEKVKKAIWKKAEKVIKKYR</sequence>
<accession>A0AAJ1IBE5</accession>
<dbReference type="InterPro" id="IPR006330">
    <property type="entry name" value="Ado/ade_deaminase"/>
</dbReference>
<comment type="similarity">
    <text evidence="2">Belongs to the metallo-dependent hydrolases superfamily. Adenosine and AMP deaminases family.</text>
</comment>
<dbReference type="InterPro" id="IPR032466">
    <property type="entry name" value="Metal_Hydrolase"/>
</dbReference>
<dbReference type="Gene3D" id="3.20.20.140">
    <property type="entry name" value="Metal-dependent hydrolases"/>
    <property type="match status" value="1"/>
</dbReference>
<dbReference type="AlphaFoldDB" id="A0AAJ1IBE5"/>
<evidence type="ECO:0000256" key="4">
    <source>
        <dbReference type="ARBA" id="ARBA00022801"/>
    </source>
</evidence>
<feature type="domain" description="Adenosine deaminase" evidence="6">
    <location>
        <begin position="16"/>
        <end position="338"/>
    </location>
</feature>
<comment type="caution">
    <text evidence="7">The sequence shown here is derived from an EMBL/GenBank/DDBJ whole genome shotgun (WGS) entry which is preliminary data.</text>
</comment>
<evidence type="ECO:0000313" key="8">
    <source>
        <dbReference type="Proteomes" id="UP001221217"/>
    </source>
</evidence>
<evidence type="ECO:0000256" key="5">
    <source>
        <dbReference type="ARBA" id="ARBA00022833"/>
    </source>
</evidence>
<name>A0AAJ1IBE5_9SPIO</name>
<keyword evidence="3" id="KW-0479">Metal-binding</keyword>